<dbReference type="RefSeq" id="WP_066046832.1">
    <property type="nucleotide sequence ID" value="NZ_CP014223.1"/>
</dbReference>
<dbReference type="PANTHER" id="PTHR48086">
    <property type="entry name" value="SODIUM/PROLINE SYMPORTER-RELATED"/>
    <property type="match status" value="1"/>
</dbReference>
<evidence type="ECO:0000313" key="15">
    <source>
        <dbReference type="EMBL" id="AMJ39823.1"/>
    </source>
</evidence>
<dbReference type="Gene3D" id="1.20.1730.10">
    <property type="entry name" value="Sodium/glucose cotransporter"/>
    <property type="match status" value="1"/>
</dbReference>
<dbReference type="PROSITE" id="PS50283">
    <property type="entry name" value="NA_SOLUT_SYMP_3"/>
    <property type="match status" value="1"/>
</dbReference>
<feature type="transmembrane region" description="Helical" evidence="14">
    <location>
        <begin position="7"/>
        <end position="26"/>
    </location>
</feature>
<feature type="transmembrane region" description="Helical" evidence="14">
    <location>
        <begin position="126"/>
        <end position="144"/>
    </location>
</feature>
<evidence type="ECO:0000256" key="5">
    <source>
        <dbReference type="ARBA" id="ARBA00022692"/>
    </source>
</evidence>
<dbReference type="GO" id="GO:0005886">
    <property type="term" value="C:plasma membrane"/>
    <property type="evidence" value="ECO:0007669"/>
    <property type="project" value="UniProtKB-SubCell"/>
</dbReference>
<dbReference type="Pfam" id="PF00474">
    <property type="entry name" value="SSF"/>
    <property type="match status" value="1"/>
</dbReference>
<feature type="transmembrane region" description="Helical" evidence="14">
    <location>
        <begin position="241"/>
        <end position="262"/>
    </location>
</feature>
<dbReference type="InterPro" id="IPR001734">
    <property type="entry name" value="Na/solute_symporter"/>
</dbReference>
<dbReference type="GO" id="GO:0005298">
    <property type="term" value="F:proline:sodium symporter activity"/>
    <property type="evidence" value="ECO:0007669"/>
    <property type="project" value="UniProtKB-UniRule"/>
</dbReference>
<dbReference type="EMBL" id="FQUA01000001">
    <property type="protein sequence ID" value="SHE28087.1"/>
    <property type="molecule type" value="Genomic_DNA"/>
</dbReference>
<dbReference type="InterPro" id="IPR018212">
    <property type="entry name" value="Na/solute_symporter_CS"/>
</dbReference>
<feature type="transmembrane region" description="Helical" evidence="14">
    <location>
        <begin position="412"/>
        <end position="437"/>
    </location>
</feature>
<name>A0A110A6K8_ANAPI</name>
<dbReference type="InterPro" id="IPR038377">
    <property type="entry name" value="Na/Glc_symporter_sf"/>
</dbReference>
<evidence type="ECO:0000256" key="10">
    <source>
        <dbReference type="ARBA" id="ARBA00023136"/>
    </source>
</evidence>
<dbReference type="EMBL" id="CP014223">
    <property type="protein sequence ID" value="AMJ39823.1"/>
    <property type="molecule type" value="Genomic_DNA"/>
</dbReference>
<sequence length="516" mass="55241">MTSAQICIMIAITIYLMAMVAIGIYWSKKNENVGDFYLGGRKLGPFVTAMSAEASDMSSWLLMGLPGVAYLSGIADPAWTAIGLAIGTYINWLVVAKRIRIYTHEANNSITLPDFFSRRYRDDKNILMCIAAVVIIIFFIPYTASGFAACGKLFSSLFGVDYQTAMIISAIVIVGYTATGGFSAASTTDLVQSIVMTIALFVVVIFGIQVAGGLDVVMDNARALPGYLSMNAMYSISENAAAPYGFLTICSTMAWGLGYFGMPHILLRFMAIEDTQKLTLSRRIATVWVVISMIVAIFIGVVGYSMTKVGAVPVLEGSASETIIVRVADLLSHSGIATAFLAGIILAGILAATMSTADSQLLAASSSASHNLLQGFFGIKMSEKKAMNIARCSVVIISIIAAFIARDPASSVFAIVSFAWAGFGAAFGPVVLSALFWRRSNKQGALAGMIAGGAMVFIWKYMVRPLGGAWNIYELLPAFVVSFAAIIIVSLLTKAPEREITDEFDRVNMLCKKNGK</sequence>
<dbReference type="GO" id="GO:0031402">
    <property type="term" value="F:sodium ion binding"/>
    <property type="evidence" value="ECO:0007669"/>
    <property type="project" value="UniProtKB-UniRule"/>
</dbReference>
<keyword evidence="10 14" id="KW-0472">Membrane</keyword>
<proteinExistence type="inferred from homology"/>
<comment type="similarity">
    <text evidence="2 13">Belongs to the sodium:solute symporter (SSF) (TC 2.A.21) family.</text>
</comment>
<dbReference type="PROSITE" id="PS00456">
    <property type="entry name" value="NA_SOLUT_SYMP_1"/>
    <property type="match status" value="1"/>
</dbReference>
<dbReference type="CDD" id="cd11475">
    <property type="entry name" value="SLC5sbd_PutP"/>
    <property type="match status" value="1"/>
</dbReference>
<dbReference type="InterPro" id="IPR050277">
    <property type="entry name" value="Sodium:Solute_Symporter"/>
</dbReference>
<evidence type="ECO:0000256" key="8">
    <source>
        <dbReference type="ARBA" id="ARBA00023053"/>
    </source>
</evidence>
<keyword evidence="8 14" id="KW-0915">Sodium</keyword>
<reference evidence="17" key="2">
    <citation type="submission" date="2016-01" db="EMBL/GenBank/DDBJ databases">
        <authorList>
            <person name="Poehlein A."/>
            <person name="Schlien K."/>
            <person name="Gottschalk G."/>
            <person name="Buckel W."/>
            <person name="Daniel R."/>
        </authorList>
    </citation>
    <scope>NUCLEOTIDE SEQUENCE [LARGE SCALE GENOMIC DNA]</scope>
    <source>
        <strain evidence="17">X2</strain>
    </source>
</reference>
<accession>A0A110A6K8</accession>
<evidence type="ECO:0000256" key="1">
    <source>
        <dbReference type="ARBA" id="ARBA00004651"/>
    </source>
</evidence>
<evidence type="ECO:0000256" key="11">
    <source>
        <dbReference type="ARBA" id="ARBA00023201"/>
    </source>
</evidence>
<keyword evidence="9 14" id="KW-0406">Ion transport</keyword>
<feature type="transmembrane region" description="Helical" evidence="14">
    <location>
        <begin position="164"/>
        <end position="182"/>
    </location>
</feature>
<keyword evidence="7 14" id="KW-1133">Transmembrane helix</keyword>
<dbReference type="PANTHER" id="PTHR48086:SF3">
    <property type="entry name" value="SODIUM_PROLINE SYMPORTER"/>
    <property type="match status" value="1"/>
</dbReference>
<evidence type="ECO:0000256" key="14">
    <source>
        <dbReference type="RuleBase" id="RU366012"/>
    </source>
</evidence>
<evidence type="ECO:0000313" key="18">
    <source>
        <dbReference type="Proteomes" id="UP000184204"/>
    </source>
</evidence>
<keyword evidence="6 14" id="KW-0769">Symport</keyword>
<feature type="transmembrane region" description="Helical" evidence="14">
    <location>
        <begin position="283"/>
        <end position="306"/>
    </location>
</feature>
<evidence type="ECO:0000256" key="2">
    <source>
        <dbReference type="ARBA" id="ARBA00006434"/>
    </source>
</evidence>
<comment type="subcellular location">
    <subcellularLocation>
        <location evidence="1 14">Cell membrane</location>
        <topology evidence="1 14">Multi-pass membrane protein</topology>
    </subcellularLocation>
</comment>
<feature type="transmembrane region" description="Helical" evidence="14">
    <location>
        <begin position="475"/>
        <end position="493"/>
    </location>
</feature>
<keyword evidence="11 14" id="KW-0739">Sodium transport</keyword>
<evidence type="ECO:0000313" key="17">
    <source>
        <dbReference type="Proteomes" id="UP000068026"/>
    </source>
</evidence>
<dbReference type="NCBIfam" id="TIGR00813">
    <property type="entry name" value="sss"/>
    <property type="match status" value="1"/>
</dbReference>
<comment type="catalytic activity">
    <reaction evidence="12">
        <text>L-proline(in) + Na(+)(in) = L-proline(out) + Na(+)(out)</text>
        <dbReference type="Rhea" id="RHEA:28967"/>
        <dbReference type="ChEBI" id="CHEBI:29101"/>
        <dbReference type="ChEBI" id="CHEBI:60039"/>
    </reaction>
</comment>
<dbReference type="OrthoDB" id="9810181at2"/>
<dbReference type="GO" id="GO:0015824">
    <property type="term" value="P:proline transport"/>
    <property type="evidence" value="ECO:0007669"/>
    <property type="project" value="UniProtKB-UniRule"/>
</dbReference>
<dbReference type="InterPro" id="IPR011851">
    <property type="entry name" value="Na/Pro_symporter"/>
</dbReference>
<feature type="transmembrane region" description="Helical" evidence="14">
    <location>
        <begin position="389"/>
        <end position="406"/>
    </location>
</feature>
<keyword evidence="17" id="KW-1185">Reference proteome</keyword>
<evidence type="ECO:0000256" key="9">
    <source>
        <dbReference type="ARBA" id="ARBA00023065"/>
    </source>
</evidence>
<keyword evidence="3 14" id="KW-0813">Transport</keyword>
<dbReference type="AlphaFoldDB" id="A0A110A6K8"/>
<evidence type="ECO:0000313" key="16">
    <source>
        <dbReference type="EMBL" id="SHE28087.1"/>
    </source>
</evidence>
<dbReference type="KEGG" id="cpro:CPRO_02000"/>
<evidence type="ECO:0000256" key="3">
    <source>
        <dbReference type="ARBA" id="ARBA00022448"/>
    </source>
</evidence>
<gene>
    <name evidence="15" type="primary">putP</name>
    <name evidence="15" type="ORF">CPRO_02000</name>
    <name evidence="16" type="ORF">SAMN02745151_00153</name>
</gene>
<feature type="transmembrane region" description="Helical" evidence="14">
    <location>
        <begin position="68"/>
        <end position="94"/>
    </location>
</feature>
<feature type="transmembrane region" description="Helical" evidence="14">
    <location>
        <begin position="444"/>
        <end position="463"/>
    </location>
</feature>
<dbReference type="PROSITE" id="PS00457">
    <property type="entry name" value="NA_SOLUT_SYMP_2"/>
    <property type="match status" value="1"/>
</dbReference>
<reference evidence="18" key="4">
    <citation type="submission" date="2016-11" db="EMBL/GenBank/DDBJ databases">
        <authorList>
            <person name="Jaros S."/>
            <person name="Januszkiewicz K."/>
            <person name="Wedrychowicz H."/>
        </authorList>
    </citation>
    <scope>NUCLEOTIDE SEQUENCE [LARGE SCALE GENOMIC DNA]</scope>
    <source>
        <strain evidence="18">DSM 1682</strain>
    </source>
</reference>
<organism evidence="16 18">
    <name type="scientific">Anaerotignum propionicum DSM 1682</name>
    <dbReference type="NCBI Taxonomy" id="991789"/>
    <lineage>
        <taxon>Bacteria</taxon>
        <taxon>Bacillati</taxon>
        <taxon>Bacillota</taxon>
        <taxon>Clostridia</taxon>
        <taxon>Lachnospirales</taxon>
        <taxon>Anaerotignaceae</taxon>
        <taxon>Anaerotignum</taxon>
    </lineage>
</organism>
<keyword evidence="14" id="KW-0029">Amino-acid transport</keyword>
<feature type="transmembrane region" description="Helical" evidence="14">
    <location>
        <begin position="330"/>
        <end position="352"/>
    </location>
</feature>
<protein>
    <recommendedName>
        <fullName evidence="14">Sodium/proline symporter</fullName>
    </recommendedName>
    <alternativeName>
        <fullName evidence="14">Proline permease</fullName>
    </alternativeName>
</protein>
<evidence type="ECO:0000256" key="6">
    <source>
        <dbReference type="ARBA" id="ARBA00022847"/>
    </source>
</evidence>
<evidence type="ECO:0000256" key="12">
    <source>
        <dbReference type="ARBA" id="ARBA00033708"/>
    </source>
</evidence>
<dbReference type="NCBIfam" id="TIGR02121">
    <property type="entry name" value="Na_Pro_sym"/>
    <property type="match status" value="1"/>
</dbReference>
<keyword evidence="4 14" id="KW-1003">Cell membrane</keyword>
<dbReference type="Proteomes" id="UP000184204">
    <property type="component" value="Unassembled WGS sequence"/>
</dbReference>
<reference evidence="16" key="3">
    <citation type="submission" date="2016-11" db="EMBL/GenBank/DDBJ databases">
        <authorList>
            <person name="Varghese N."/>
            <person name="Submissions S."/>
        </authorList>
    </citation>
    <scope>NUCLEOTIDE SEQUENCE</scope>
    <source>
        <strain evidence="16">DSM 1682</strain>
    </source>
</reference>
<reference evidence="15 17" key="1">
    <citation type="journal article" date="2016" name="Genome Announc.">
        <title>Complete Genome Sequence of the Amino Acid-Fermenting Clostridium propionicum X2 (DSM 1682).</title>
        <authorList>
            <person name="Poehlein A."/>
            <person name="Schlien K."/>
            <person name="Chowdhury N.P."/>
            <person name="Gottschalk G."/>
            <person name="Buckel W."/>
            <person name="Daniel R."/>
        </authorList>
    </citation>
    <scope>NUCLEOTIDE SEQUENCE [LARGE SCALE GENOMIC DNA]</scope>
    <source>
        <strain evidence="15 17">X2</strain>
    </source>
</reference>
<evidence type="ECO:0000256" key="13">
    <source>
        <dbReference type="RuleBase" id="RU362091"/>
    </source>
</evidence>
<evidence type="ECO:0000256" key="4">
    <source>
        <dbReference type="ARBA" id="ARBA00022475"/>
    </source>
</evidence>
<feature type="transmembrane region" description="Helical" evidence="14">
    <location>
        <begin position="194"/>
        <end position="214"/>
    </location>
</feature>
<dbReference type="Proteomes" id="UP000068026">
    <property type="component" value="Chromosome"/>
</dbReference>
<comment type="function">
    <text evidence="14">Catalyzes the sodium-dependent uptake of extracellular L-proline.</text>
</comment>
<evidence type="ECO:0000256" key="7">
    <source>
        <dbReference type="ARBA" id="ARBA00022989"/>
    </source>
</evidence>
<keyword evidence="5 14" id="KW-0812">Transmembrane</keyword>